<organism evidence="3 4">
    <name type="scientific">Aspergillus clavatus (strain ATCC 1007 / CBS 513.65 / DSM 816 / NCTC 3887 / NRRL 1 / QM 1276 / 107)</name>
    <dbReference type="NCBI Taxonomy" id="344612"/>
    <lineage>
        <taxon>Eukaryota</taxon>
        <taxon>Fungi</taxon>
        <taxon>Dikarya</taxon>
        <taxon>Ascomycota</taxon>
        <taxon>Pezizomycotina</taxon>
        <taxon>Eurotiomycetes</taxon>
        <taxon>Eurotiomycetidae</taxon>
        <taxon>Eurotiales</taxon>
        <taxon>Aspergillaceae</taxon>
        <taxon>Aspergillus</taxon>
        <taxon>Aspergillus subgen. Fumigati</taxon>
    </lineage>
</organism>
<dbReference type="HOGENOM" id="CLU_049915_0_0_1"/>
<dbReference type="GO" id="GO:0005524">
    <property type="term" value="F:ATP binding"/>
    <property type="evidence" value="ECO:0007669"/>
    <property type="project" value="InterPro"/>
</dbReference>
<dbReference type="InterPro" id="IPR009163">
    <property type="entry name" value="Ap4A_phos1/2"/>
</dbReference>
<dbReference type="Pfam" id="PF19327">
    <property type="entry name" value="Ap4A_phos_N"/>
    <property type="match status" value="1"/>
</dbReference>
<sequence length="294" mass="32831">MSSVLNYEALLATFDDLVARQIIFYTPPKTVRLDDEAFPLEFHISTSLLTKPASGESITASDSAHPPGCFGPGSDIGFSDPSILIDTIRNTHLLVVNKFAVFRPQLLLLTSDSYQRQHEPLSLADFAAVCTVLDSLKSPHYAIYNCSPLAGSSREHKHLQILPRPGYLFPDDPNPASRVIPYQYFIRYLDAVDFQSLDGWATIFKAYQELLAQAKQAWSGHSSNEQNPEYYPHNVALVREWIVVIPRRSNNFEGITANAAGMMGSVWLTNDSQLDRWREVGPPRVLSELGVPKP</sequence>
<dbReference type="GO" id="GO:0009117">
    <property type="term" value="P:nucleotide metabolic process"/>
    <property type="evidence" value="ECO:0007669"/>
    <property type="project" value="InterPro"/>
</dbReference>
<dbReference type="Gene3D" id="3.30.428.70">
    <property type="match status" value="1"/>
</dbReference>
<dbReference type="RefSeq" id="XP_001274722.1">
    <property type="nucleotide sequence ID" value="XM_001274721.1"/>
</dbReference>
<evidence type="ECO:0000259" key="2">
    <source>
        <dbReference type="Pfam" id="PF19327"/>
    </source>
</evidence>
<gene>
    <name evidence="3" type="ORF">ACLA_017430</name>
</gene>
<keyword evidence="4" id="KW-1185">Reference proteome</keyword>
<dbReference type="OMA" id="GSDMFCP"/>
<feature type="domain" description="ATP adenylyltransferase C-terminal" evidence="1">
    <location>
        <begin position="180"/>
        <end position="292"/>
    </location>
</feature>
<dbReference type="Proteomes" id="UP000006701">
    <property type="component" value="Unassembled WGS sequence"/>
</dbReference>
<dbReference type="InterPro" id="IPR019200">
    <property type="entry name" value="ATP_adenylylTrfase_C"/>
</dbReference>
<dbReference type="InterPro" id="IPR036265">
    <property type="entry name" value="HIT-like_sf"/>
</dbReference>
<dbReference type="PANTHER" id="PTHR38420">
    <property type="entry name" value="AP-4-A PHOSPHORYLASE II"/>
    <property type="match status" value="1"/>
</dbReference>
<dbReference type="GeneID" id="4706632"/>
<dbReference type="InterPro" id="IPR045759">
    <property type="entry name" value="Ap4A_phos1/2_N"/>
</dbReference>
<accession>A1CC28</accession>
<name>A1CC28_ASPCL</name>
<dbReference type="EMBL" id="DS027049">
    <property type="protein sequence ID" value="EAW13296.1"/>
    <property type="molecule type" value="Genomic_DNA"/>
</dbReference>
<dbReference type="OrthoDB" id="10267950at2759"/>
<dbReference type="InterPro" id="IPR043171">
    <property type="entry name" value="Ap4A_phos1/2-like"/>
</dbReference>
<dbReference type="GO" id="GO:0003877">
    <property type="term" value="F:ATP:ADP adenylyltransferase activity"/>
    <property type="evidence" value="ECO:0007669"/>
    <property type="project" value="InterPro"/>
</dbReference>
<dbReference type="AlphaFoldDB" id="A1CC28"/>
<evidence type="ECO:0000313" key="3">
    <source>
        <dbReference type="EMBL" id="EAW13296.1"/>
    </source>
</evidence>
<feature type="domain" description="Ap4A phosphorylase 1/2 N-terminal" evidence="2">
    <location>
        <begin position="80"/>
        <end position="165"/>
    </location>
</feature>
<evidence type="ECO:0000259" key="1">
    <source>
        <dbReference type="Pfam" id="PF09830"/>
    </source>
</evidence>
<dbReference type="Pfam" id="PF09830">
    <property type="entry name" value="ATP_transf"/>
    <property type="match status" value="1"/>
</dbReference>
<evidence type="ECO:0000313" key="4">
    <source>
        <dbReference type="Proteomes" id="UP000006701"/>
    </source>
</evidence>
<reference evidence="3 4" key="1">
    <citation type="journal article" date="2008" name="PLoS Genet.">
        <title>Genomic islands in the pathogenic filamentous fungus Aspergillus fumigatus.</title>
        <authorList>
            <person name="Fedorova N.D."/>
            <person name="Khaldi N."/>
            <person name="Joardar V.S."/>
            <person name="Maiti R."/>
            <person name="Amedeo P."/>
            <person name="Anderson M.J."/>
            <person name="Crabtree J."/>
            <person name="Silva J.C."/>
            <person name="Badger J.H."/>
            <person name="Albarraq A."/>
            <person name="Angiuoli S."/>
            <person name="Bussey H."/>
            <person name="Bowyer P."/>
            <person name="Cotty P.J."/>
            <person name="Dyer P.S."/>
            <person name="Egan A."/>
            <person name="Galens K."/>
            <person name="Fraser-Liggett C.M."/>
            <person name="Haas B.J."/>
            <person name="Inman J.M."/>
            <person name="Kent R."/>
            <person name="Lemieux S."/>
            <person name="Malavazi I."/>
            <person name="Orvis J."/>
            <person name="Roemer T."/>
            <person name="Ronning C.M."/>
            <person name="Sundaram J.P."/>
            <person name="Sutton G."/>
            <person name="Turner G."/>
            <person name="Venter J.C."/>
            <person name="White O.R."/>
            <person name="Whitty B.R."/>
            <person name="Youngman P."/>
            <person name="Wolfe K.H."/>
            <person name="Goldman G.H."/>
            <person name="Wortman J.R."/>
            <person name="Jiang B."/>
            <person name="Denning D.W."/>
            <person name="Nierman W.C."/>
        </authorList>
    </citation>
    <scope>NUCLEOTIDE SEQUENCE [LARGE SCALE GENOMIC DNA]</scope>
    <source>
        <strain evidence="4">ATCC 1007 / CBS 513.65 / DSM 816 / NCTC 3887 / NRRL 1</strain>
    </source>
</reference>
<proteinExistence type="predicted"/>
<dbReference type="KEGG" id="act:ACLA_017430"/>
<dbReference type="SUPFAM" id="SSF54197">
    <property type="entry name" value="HIT-like"/>
    <property type="match status" value="1"/>
</dbReference>
<dbReference type="PANTHER" id="PTHR38420:SF1">
    <property type="entry name" value="PUTATIVE (AFU_ORTHOLOGUE AFUA_5G14690)-RELATED"/>
    <property type="match status" value="1"/>
</dbReference>
<dbReference type="VEuPathDB" id="FungiDB:ACLA_017430"/>
<dbReference type="eggNOG" id="ENOG502SNXR">
    <property type="taxonomic scope" value="Eukaryota"/>
</dbReference>
<protein>
    <submittedName>
        <fullName evidence="3">Phosphorylase, putative</fullName>
    </submittedName>
</protein>